<dbReference type="InterPro" id="IPR014284">
    <property type="entry name" value="RNA_pol_sigma-70_dom"/>
</dbReference>
<evidence type="ECO:0000313" key="7">
    <source>
        <dbReference type="Proteomes" id="UP000183461"/>
    </source>
</evidence>
<keyword evidence="2" id="KW-0805">Transcription regulation</keyword>
<dbReference type="InterPro" id="IPR036388">
    <property type="entry name" value="WH-like_DNA-bd_sf"/>
</dbReference>
<dbReference type="SUPFAM" id="SSF88946">
    <property type="entry name" value="Sigma2 domain of RNA polymerase sigma factors"/>
    <property type="match status" value="1"/>
</dbReference>
<dbReference type="Gene3D" id="1.10.10.10">
    <property type="entry name" value="Winged helix-like DNA-binding domain superfamily/Winged helix DNA-binding domain"/>
    <property type="match status" value="1"/>
</dbReference>
<evidence type="ECO:0000256" key="2">
    <source>
        <dbReference type="ARBA" id="ARBA00023015"/>
    </source>
</evidence>
<accession>A0A1K1PKN5</accession>
<proteinExistence type="inferred from homology"/>
<dbReference type="InterPro" id="IPR007627">
    <property type="entry name" value="RNA_pol_sigma70_r2"/>
</dbReference>
<dbReference type="EMBL" id="FPIP01000009">
    <property type="protein sequence ID" value="SFW47997.1"/>
    <property type="molecule type" value="Genomic_DNA"/>
</dbReference>
<keyword evidence="3" id="KW-0731">Sigma factor</keyword>
<keyword evidence="4" id="KW-0804">Transcription</keyword>
<dbReference type="InterPro" id="IPR013325">
    <property type="entry name" value="RNA_pol_sigma_r2"/>
</dbReference>
<dbReference type="GO" id="GO:0006352">
    <property type="term" value="P:DNA-templated transcription initiation"/>
    <property type="evidence" value="ECO:0007669"/>
    <property type="project" value="InterPro"/>
</dbReference>
<evidence type="ECO:0000313" key="6">
    <source>
        <dbReference type="EMBL" id="SFW47997.1"/>
    </source>
</evidence>
<dbReference type="Gene3D" id="1.10.1740.10">
    <property type="match status" value="1"/>
</dbReference>
<dbReference type="InterPro" id="IPR039425">
    <property type="entry name" value="RNA_pol_sigma-70-like"/>
</dbReference>
<protein>
    <submittedName>
        <fullName evidence="6">RNA polymerase sigma factor, sigma-70 family</fullName>
    </submittedName>
</protein>
<dbReference type="Pfam" id="PF04542">
    <property type="entry name" value="Sigma70_r2"/>
    <property type="match status" value="1"/>
</dbReference>
<gene>
    <name evidence="6" type="ORF">SAMN02910280_2821</name>
</gene>
<name>A0A1K1PKN5_RUMFL</name>
<feature type="domain" description="RNA polymerase sigma-70 region 2" evidence="5">
    <location>
        <begin position="10"/>
        <end position="75"/>
    </location>
</feature>
<dbReference type="PANTHER" id="PTHR43133">
    <property type="entry name" value="RNA POLYMERASE ECF-TYPE SIGMA FACTO"/>
    <property type="match status" value="1"/>
</dbReference>
<dbReference type="Proteomes" id="UP000183461">
    <property type="component" value="Unassembled WGS sequence"/>
</dbReference>
<organism evidence="6 7">
    <name type="scientific">Ruminococcus flavefaciens</name>
    <dbReference type="NCBI Taxonomy" id="1265"/>
    <lineage>
        <taxon>Bacteria</taxon>
        <taxon>Bacillati</taxon>
        <taxon>Bacillota</taxon>
        <taxon>Clostridia</taxon>
        <taxon>Eubacteriales</taxon>
        <taxon>Oscillospiraceae</taxon>
        <taxon>Ruminococcus</taxon>
    </lineage>
</organism>
<dbReference type="AlphaFoldDB" id="A0A1K1PKN5"/>
<dbReference type="GO" id="GO:0016987">
    <property type="term" value="F:sigma factor activity"/>
    <property type="evidence" value="ECO:0007669"/>
    <property type="project" value="UniProtKB-KW"/>
</dbReference>
<evidence type="ECO:0000256" key="3">
    <source>
        <dbReference type="ARBA" id="ARBA00023082"/>
    </source>
</evidence>
<dbReference type="NCBIfam" id="TIGR02937">
    <property type="entry name" value="sigma70-ECF"/>
    <property type="match status" value="1"/>
</dbReference>
<dbReference type="PANTHER" id="PTHR43133:SF51">
    <property type="entry name" value="RNA POLYMERASE SIGMA FACTOR"/>
    <property type="match status" value="1"/>
</dbReference>
<comment type="similarity">
    <text evidence="1">Belongs to the sigma-70 factor family. ECF subfamily.</text>
</comment>
<evidence type="ECO:0000256" key="4">
    <source>
        <dbReference type="ARBA" id="ARBA00023163"/>
    </source>
</evidence>
<dbReference type="SUPFAM" id="SSF88659">
    <property type="entry name" value="Sigma3 and sigma4 domains of RNA polymerase sigma factors"/>
    <property type="match status" value="1"/>
</dbReference>
<evidence type="ECO:0000259" key="5">
    <source>
        <dbReference type="Pfam" id="PF04542"/>
    </source>
</evidence>
<dbReference type="InterPro" id="IPR013324">
    <property type="entry name" value="RNA_pol_sigma_r3/r4-like"/>
</dbReference>
<sequence>MIEPEHCTLIIERYYREIFSYCYAKLGYSYHSAEDCTQEVFVVFFQKHEKLEDTDNIRLWLYRTADNVIKTFLRKSPPAVSLEESAEAMNIADSGGFDDTDESLLDILGPDERKLLELYYDSDYGQRNEAAKRLGLSLPALYRKIHKIKKKLRAAGKRSADAIMDKE</sequence>
<evidence type="ECO:0000256" key="1">
    <source>
        <dbReference type="ARBA" id="ARBA00010641"/>
    </source>
</evidence>
<reference evidence="6 7" key="1">
    <citation type="submission" date="2016-11" db="EMBL/GenBank/DDBJ databases">
        <authorList>
            <person name="Jaros S."/>
            <person name="Januszkiewicz K."/>
            <person name="Wedrychowicz H."/>
        </authorList>
    </citation>
    <scope>NUCLEOTIDE SEQUENCE [LARGE SCALE GENOMIC DNA]</scope>
    <source>
        <strain evidence="6 7">YL228</strain>
    </source>
</reference>